<dbReference type="Pfam" id="PF03717">
    <property type="entry name" value="PBP_dimer"/>
    <property type="match status" value="1"/>
</dbReference>
<evidence type="ECO:0000313" key="8">
    <source>
        <dbReference type="EMBL" id="GAA4389771.1"/>
    </source>
</evidence>
<dbReference type="InterPro" id="IPR005311">
    <property type="entry name" value="PBP_dimer"/>
</dbReference>
<feature type="region of interest" description="Disordered" evidence="4">
    <location>
        <begin position="1"/>
        <end position="51"/>
    </location>
</feature>
<reference evidence="9" key="1">
    <citation type="journal article" date="2019" name="Int. J. Syst. Evol. Microbiol.">
        <title>The Global Catalogue of Microorganisms (GCM) 10K type strain sequencing project: providing services to taxonomists for standard genome sequencing and annotation.</title>
        <authorList>
            <consortium name="The Broad Institute Genomics Platform"/>
            <consortium name="The Broad Institute Genome Sequencing Center for Infectious Disease"/>
            <person name="Wu L."/>
            <person name="Ma J."/>
        </authorList>
    </citation>
    <scope>NUCLEOTIDE SEQUENCE [LARGE SCALE GENOMIC DNA]</scope>
    <source>
        <strain evidence="9">JCM 17808</strain>
    </source>
</reference>
<keyword evidence="3 5" id="KW-0472">Membrane</keyword>
<evidence type="ECO:0000256" key="1">
    <source>
        <dbReference type="ARBA" id="ARBA00004370"/>
    </source>
</evidence>
<organism evidence="8 9">
    <name type="scientific">Brevibacterium pityocampae</name>
    <dbReference type="NCBI Taxonomy" id="506594"/>
    <lineage>
        <taxon>Bacteria</taxon>
        <taxon>Bacillati</taxon>
        <taxon>Actinomycetota</taxon>
        <taxon>Actinomycetes</taxon>
        <taxon>Micrococcales</taxon>
        <taxon>Brevibacteriaceae</taxon>
        <taxon>Brevibacterium</taxon>
    </lineage>
</organism>
<dbReference type="EMBL" id="BAABGL010000008">
    <property type="protein sequence ID" value="GAA4389771.1"/>
    <property type="molecule type" value="Genomic_DNA"/>
</dbReference>
<name>A0ABP8JEY2_9MICO</name>
<dbReference type="Proteomes" id="UP001500642">
    <property type="component" value="Unassembled WGS sequence"/>
</dbReference>
<sequence length="625" mass="65819">MPTVTPPRSRSSQSSSGRPAGRKGAGRSGAARRPGLFRRRGSKPQGPPDPRRRMAWLVVASLAALLLLAGRLVAIQGMDTMRLAQEALDSRLVSKPLPAARGVITAADGTVLADNAMRYRVVVDQQNIARYENAEGELVGAWGAAQAMAGPLDTDPGLLLPELAGDKLWNPVAEGLTSEVWNEIDALDIPGVSMEEYSIRTYPAGAVGGNLMGFTGSDGQALAGLELEYDESLQGRDGEQQYERGLAGDMIPLGDSNLVPARNGTGLQLTIDPTIQYYAQQAIADQAAEHDAEWASVVIEEVGTGRILAAAEAPSVDPNDPGAVDAEDRGSRIFTGMFEPGSTAKMITAAALIEEGLVTPTTEFTVPDRWTAPNDEEFRDSSEHPDQQLTFAGILMNSSNTGTILAGDKLSLEQRYDYMHDFGFGEASGIEFPGATGGILHPYEEWDGRTKYTVMFGQGMSGTALQTTSAFATIANGGVRMPLQLVSGMVDDSGTVTPVPQGAGTRVVSEDTSAQVLSMLEATVVDGTGDNAAVPGYRVGGKTGTSQAPADSGGGYDGYTASFVGVAPIEDPRIAVSVTLQRPRKGYYGGSAAAPVFSDVAGFTLRHLRVPPSTTDPELPPEEWN</sequence>
<keyword evidence="9" id="KW-1185">Reference proteome</keyword>
<feature type="domain" description="Penicillin-binding protein transpeptidase" evidence="6">
    <location>
        <begin position="296"/>
        <end position="600"/>
    </location>
</feature>
<dbReference type="SUPFAM" id="SSF56519">
    <property type="entry name" value="Penicillin binding protein dimerisation domain"/>
    <property type="match status" value="1"/>
</dbReference>
<dbReference type="InterPro" id="IPR012338">
    <property type="entry name" value="Beta-lactam/transpept-like"/>
</dbReference>
<dbReference type="Pfam" id="PF00905">
    <property type="entry name" value="Transpeptidase"/>
    <property type="match status" value="1"/>
</dbReference>
<dbReference type="SUPFAM" id="SSF56601">
    <property type="entry name" value="beta-lactamase/transpeptidase-like"/>
    <property type="match status" value="1"/>
</dbReference>
<dbReference type="InterPro" id="IPR001460">
    <property type="entry name" value="PCN-bd_Tpept"/>
</dbReference>
<protein>
    <submittedName>
        <fullName evidence="8">Penicillin-binding protein 2</fullName>
    </submittedName>
</protein>
<feature type="transmembrane region" description="Helical" evidence="5">
    <location>
        <begin position="54"/>
        <end position="74"/>
    </location>
</feature>
<feature type="domain" description="Penicillin-binding protein dimerisation" evidence="7">
    <location>
        <begin position="97"/>
        <end position="251"/>
    </location>
</feature>
<dbReference type="Gene3D" id="3.40.710.10">
    <property type="entry name" value="DD-peptidase/beta-lactamase superfamily"/>
    <property type="match status" value="1"/>
</dbReference>
<evidence type="ECO:0000259" key="7">
    <source>
        <dbReference type="Pfam" id="PF03717"/>
    </source>
</evidence>
<dbReference type="PANTHER" id="PTHR30627:SF1">
    <property type="entry name" value="PEPTIDOGLYCAN D,D-TRANSPEPTIDASE FTSI"/>
    <property type="match status" value="1"/>
</dbReference>
<evidence type="ECO:0000256" key="2">
    <source>
        <dbReference type="ARBA" id="ARBA00007171"/>
    </source>
</evidence>
<dbReference type="InterPro" id="IPR050515">
    <property type="entry name" value="Beta-lactam/transpept"/>
</dbReference>
<dbReference type="PANTHER" id="PTHR30627">
    <property type="entry name" value="PEPTIDOGLYCAN D,D-TRANSPEPTIDASE"/>
    <property type="match status" value="1"/>
</dbReference>
<feature type="compositionally biased region" description="Low complexity" evidence="4">
    <location>
        <begin position="1"/>
        <end position="19"/>
    </location>
</feature>
<comment type="caution">
    <text evidence="8">The sequence shown here is derived from an EMBL/GenBank/DDBJ whole genome shotgun (WGS) entry which is preliminary data.</text>
</comment>
<keyword evidence="5" id="KW-1133">Transmembrane helix</keyword>
<dbReference type="InterPro" id="IPR036138">
    <property type="entry name" value="PBP_dimer_sf"/>
</dbReference>
<evidence type="ECO:0000313" key="9">
    <source>
        <dbReference type="Proteomes" id="UP001500642"/>
    </source>
</evidence>
<comment type="similarity">
    <text evidence="2">Belongs to the transpeptidase family.</text>
</comment>
<dbReference type="RefSeq" id="WP_345031220.1">
    <property type="nucleotide sequence ID" value="NZ_BAABGL010000008.1"/>
</dbReference>
<dbReference type="Gene3D" id="3.90.1310.10">
    <property type="entry name" value="Penicillin-binding protein 2a (Domain 2)"/>
    <property type="match status" value="1"/>
</dbReference>
<keyword evidence="5" id="KW-0812">Transmembrane</keyword>
<evidence type="ECO:0000259" key="6">
    <source>
        <dbReference type="Pfam" id="PF00905"/>
    </source>
</evidence>
<comment type="subcellular location">
    <subcellularLocation>
        <location evidence="1">Membrane</location>
    </subcellularLocation>
</comment>
<proteinExistence type="inferred from homology"/>
<evidence type="ECO:0000256" key="5">
    <source>
        <dbReference type="SAM" id="Phobius"/>
    </source>
</evidence>
<gene>
    <name evidence="8" type="ORF">GCM10023167_15750</name>
</gene>
<accession>A0ABP8JEY2</accession>
<dbReference type="Gene3D" id="3.30.450.330">
    <property type="match status" value="1"/>
</dbReference>
<evidence type="ECO:0000256" key="3">
    <source>
        <dbReference type="ARBA" id="ARBA00023136"/>
    </source>
</evidence>
<evidence type="ECO:0000256" key="4">
    <source>
        <dbReference type="SAM" id="MobiDB-lite"/>
    </source>
</evidence>